<name>A0ACC0I0P3_9ERIC</name>
<reference evidence="1 2" key="1">
    <citation type="journal article" date="2022" name="Plant J.">
        <title>Chromosome-level genome of Camellia lanceoleosa provides a valuable resource for understanding genome evolution and self-incompatibility.</title>
        <authorList>
            <person name="Gong W."/>
            <person name="Xiao S."/>
            <person name="Wang L."/>
            <person name="Liao Z."/>
            <person name="Chang Y."/>
            <person name="Mo W."/>
            <person name="Hu G."/>
            <person name="Li W."/>
            <person name="Zhao G."/>
            <person name="Zhu H."/>
            <person name="Hu X."/>
            <person name="Ji K."/>
            <person name="Xiang X."/>
            <person name="Song Q."/>
            <person name="Yuan D."/>
            <person name="Jin S."/>
            <person name="Zhang L."/>
        </authorList>
    </citation>
    <scope>NUCLEOTIDE SEQUENCE [LARGE SCALE GENOMIC DNA]</scope>
    <source>
        <strain evidence="1">SQ_2022a</strain>
    </source>
</reference>
<protein>
    <submittedName>
        <fullName evidence="1">Transmembrane 9 superfamily member 12</fullName>
    </submittedName>
</protein>
<evidence type="ECO:0000313" key="2">
    <source>
        <dbReference type="Proteomes" id="UP001060215"/>
    </source>
</evidence>
<dbReference type="EMBL" id="CM045759">
    <property type="protein sequence ID" value="KAI8018860.1"/>
    <property type="molecule type" value="Genomic_DNA"/>
</dbReference>
<evidence type="ECO:0000313" key="1">
    <source>
        <dbReference type="EMBL" id="KAI8018860.1"/>
    </source>
</evidence>
<sequence>MHLCVEDWQWWWKAFYALGSVALYVFLYSINYLVFDLKSLSGPVSAILYIGYSLIMAISMGCLPENGRCSSPLVFDPQFTNGDPFLSWYCFCYIFTNSQKGFGKVRGIGQRSSSTDE</sequence>
<organism evidence="1 2">
    <name type="scientific">Camellia lanceoleosa</name>
    <dbReference type="NCBI Taxonomy" id="1840588"/>
    <lineage>
        <taxon>Eukaryota</taxon>
        <taxon>Viridiplantae</taxon>
        <taxon>Streptophyta</taxon>
        <taxon>Embryophyta</taxon>
        <taxon>Tracheophyta</taxon>
        <taxon>Spermatophyta</taxon>
        <taxon>Magnoliopsida</taxon>
        <taxon>eudicotyledons</taxon>
        <taxon>Gunneridae</taxon>
        <taxon>Pentapetalae</taxon>
        <taxon>asterids</taxon>
        <taxon>Ericales</taxon>
        <taxon>Theaceae</taxon>
        <taxon>Camellia</taxon>
    </lineage>
</organism>
<accession>A0ACC0I0P3</accession>
<gene>
    <name evidence="1" type="ORF">LOK49_LG04G01569</name>
</gene>
<proteinExistence type="predicted"/>
<comment type="caution">
    <text evidence="1">The sequence shown here is derived from an EMBL/GenBank/DDBJ whole genome shotgun (WGS) entry which is preliminary data.</text>
</comment>
<keyword evidence="1" id="KW-0472">Membrane</keyword>
<keyword evidence="1" id="KW-0812">Transmembrane</keyword>
<dbReference type="Proteomes" id="UP001060215">
    <property type="component" value="Chromosome 2"/>
</dbReference>
<keyword evidence="2" id="KW-1185">Reference proteome</keyword>